<keyword evidence="1" id="KW-0812">Transmembrane</keyword>
<name>A0A916UXJ7_9BURK</name>
<dbReference type="InterPro" id="IPR020017">
    <property type="entry name" value="XapX_domain"/>
</dbReference>
<gene>
    <name evidence="2" type="ORF">GCM10011396_45690</name>
</gene>
<keyword evidence="3" id="KW-1185">Reference proteome</keyword>
<dbReference type="AlphaFoldDB" id="A0A916UXJ7"/>
<dbReference type="PROSITE" id="PS51257">
    <property type="entry name" value="PROKAR_LIPOPROTEIN"/>
    <property type="match status" value="1"/>
</dbReference>
<evidence type="ECO:0000313" key="3">
    <source>
        <dbReference type="Proteomes" id="UP000637423"/>
    </source>
</evidence>
<dbReference type="EMBL" id="BMED01000005">
    <property type="protein sequence ID" value="GGC93263.1"/>
    <property type="molecule type" value="Genomic_DNA"/>
</dbReference>
<evidence type="ECO:0000256" key="1">
    <source>
        <dbReference type="SAM" id="Phobius"/>
    </source>
</evidence>
<feature type="transmembrane region" description="Helical" evidence="1">
    <location>
        <begin position="30"/>
        <end position="49"/>
    </location>
</feature>
<protein>
    <recommendedName>
        <fullName evidence="4">XapX domain-containing protein</fullName>
    </recommendedName>
</protein>
<proteinExistence type="predicted"/>
<organism evidence="2 3">
    <name type="scientific">Undibacterium terreum</name>
    <dbReference type="NCBI Taxonomy" id="1224302"/>
    <lineage>
        <taxon>Bacteria</taxon>
        <taxon>Pseudomonadati</taxon>
        <taxon>Pseudomonadota</taxon>
        <taxon>Betaproteobacteria</taxon>
        <taxon>Burkholderiales</taxon>
        <taxon>Oxalobacteraceae</taxon>
        <taxon>Undibacterium</taxon>
    </lineage>
</organism>
<dbReference type="RefSeq" id="WP_188568431.1">
    <property type="nucleotide sequence ID" value="NZ_BMED01000005.1"/>
</dbReference>
<reference evidence="2" key="1">
    <citation type="journal article" date="2014" name="Int. J. Syst. Evol. Microbiol.">
        <title>Complete genome sequence of Corynebacterium casei LMG S-19264T (=DSM 44701T), isolated from a smear-ripened cheese.</title>
        <authorList>
            <consortium name="US DOE Joint Genome Institute (JGI-PGF)"/>
            <person name="Walter F."/>
            <person name="Albersmeier A."/>
            <person name="Kalinowski J."/>
            <person name="Ruckert C."/>
        </authorList>
    </citation>
    <scope>NUCLEOTIDE SEQUENCE</scope>
    <source>
        <strain evidence="2">CGMCC 1.10998</strain>
    </source>
</reference>
<sequence>MSYSKVLLGLIISFVTGVGCKLLHIPVPSPPVLTGALLVFTMSLGYWLVDRYCAANAAKNKSLCAGHAIEKERK</sequence>
<comment type="caution">
    <text evidence="2">The sequence shown here is derived from an EMBL/GenBank/DDBJ whole genome shotgun (WGS) entry which is preliminary data.</text>
</comment>
<keyword evidence="1" id="KW-0472">Membrane</keyword>
<dbReference type="NCBIfam" id="TIGR03510">
    <property type="entry name" value="XapX"/>
    <property type="match status" value="1"/>
</dbReference>
<evidence type="ECO:0008006" key="4">
    <source>
        <dbReference type="Google" id="ProtNLM"/>
    </source>
</evidence>
<evidence type="ECO:0000313" key="2">
    <source>
        <dbReference type="EMBL" id="GGC93263.1"/>
    </source>
</evidence>
<reference evidence="2" key="2">
    <citation type="submission" date="2020-09" db="EMBL/GenBank/DDBJ databases">
        <authorList>
            <person name="Sun Q."/>
            <person name="Zhou Y."/>
        </authorList>
    </citation>
    <scope>NUCLEOTIDE SEQUENCE</scope>
    <source>
        <strain evidence="2">CGMCC 1.10998</strain>
    </source>
</reference>
<dbReference type="Proteomes" id="UP000637423">
    <property type="component" value="Unassembled WGS sequence"/>
</dbReference>
<accession>A0A916UXJ7</accession>
<keyword evidence="1" id="KW-1133">Transmembrane helix</keyword>